<accession>C4XVJ7</accession>
<proteinExistence type="evidence at transcript level"/>
<feature type="domain" description="C-type lectin" evidence="2">
    <location>
        <begin position="120"/>
        <end position="232"/>
    </location>
</feature>
<evidence type="ECO:0000256" key="1">
    <source>
        <dbReference type="SAM" id="SignalP"/>
    </source>
</evidence>
<organism evidence="3">
    <name type="scientific">Drosophila melanogaster</name>
    <name type="common">Fruit fly</name>
    <dbReference type="NCBI Taxonomy" id="7227"/>
    <lineage>
        <taxon>Eukaryota</taxon>
        <taxon>Metazoa</taxon>
        <taxon>Ecdysozoa</taxon>
        <taxon>Arthropoda</taxon>
        <taxon>Hexapoda</taxon>
        <taxon>Insecta</taxon>
        <taxon>Pterygota</taxon>
        <taxon>Neoptera</taxon>
        <taxon>Endopterygota</taxon>
        <taxon>Diptera</taxon>
        <taxon>Brachycera</taxon>
        <taxon>Muscomorpha</taxon>
        <taxon>Ephydroidea</taxon>
        <taxon>Drosophilidae</taxon>
        <taxon>Drosophila</taxon>
        <taxon>Sophophora</taxon>
    </lineage>
</organism>
<feature type="chain" id="PRO_5002946162" evidence="1">
    <location>
        <begin position="25"/>
        <end position="237"/>
    </location>
</feature>
<feature type="signal peptide" evidence="1">
    <location>
        <begin position="1"/>
        <end position="24"/>
    </location>
</feature>
<dbReference type="SUPFAM" id="SSF56436">
    <property type="entry name" value="C-type lectin-like"/>
    <property type="match status" value="1"/>
</dbReference>
<dbReference type="OrthoDB" id="7357196at2759"/>
<dbReference type="SMART" id="SM00034">
    <property type="entry name" value="CLECT"/>
    <property type="match status" value="1"/>
</dbReference>
<evidence type="ECO:0000259" key="2">
    <source>
        <dbReference type="PROSITE" id="PS50041"/>
    </source>
</evidence>
<dbReference type="ExpressionAtlas" id="C4XVJ7">
    <property type="expression patterns" value="differential"/>
</dbReference>
<dbReference type="InterPro" id="IPR001304">
    <property type="entry name" value="C-type_lectin-like"/>
</dbReference>
<protein>
    <submittedName>
        <fullName evidence="3">IP02113p</fullName>
    </submittedName>
</protein>
<gene>
    <name evidence="3" type="primary">Acp29AB-RA</name>
</gene>
<dbReference type="AlphaFoldDB" id="C4XVJ7"/>
<dbReference type="PROSITE" id="PS50041">
    <property type="entry name" value="C_TYPE_LECTIN_2"/>
    <property type="match status" value="1"/>
</dbReference>
<dbReference type="InterPro" id="IPR016187">
    <property type="entry name" value="CTDL_fold"/>
</dbReference>
<feature type="non-terminal residue" evidence="3">
    <location>
        <position position="1"/>
    </location>
</feature>
<dbReference type="Gene3D" id="3.10.100.10">
    <property type="entry name" value="Mannose-Binding Protein A, subunit A"/>
    <property type="match status" value="1"/>
</dbReference>
<dbReference type="HOGENOM" id="CLU_049894_13_0_1"/>
<dbReference type="VEuPathDB" id="VectorBase:FBgn0015583"/>
<dbReference type="CDD" id="cd00037">
    <property type="entry name" value="CLECT"/>
    <property type="match status" value="1"/>
</dbReference>
<dbReference type="EMBL" id="BT088801">
    <property type="protein sequence ID" value="ACS16659.1"/>
    <property type="molecule type" value="mRNA"/>
</dbReference>
<evidence type="ECO:0000313" key="3">
    <source>
        <dbReference type="EMBL" id="ACS16659.1"/>
    </source>
</evidence>
<dbReference type="InterPro" id="IPR016186">
    <property type="entry name" value="C-type_lectin-like/link_sf"/>
</dbReference>
<reference evidence="3" key="1">
    <citation type="submission" date="2009-06" db="EMBL/GenBank/DDBJ databases">
        <authorList>
            <person name="Carlson J."/>
            <person name="Booth B."/>
            <person name="Frise E."/>
            <person name="Park S."/>
            <person name="Wan K."/>
            <person name="Yu C."/>
            <person name="Celniker S."/>
        </authorList>
    </citation>
    <scope>NUCLEOTIDE SEQUENCE</scope>
</reference>
<name>C4XVJ7_DROME</name>
<keyword evidence="1" id="KW-0732">Signal</keyword>
<dbReference type="Bgee" id="FBgn0015583">
    <property type="expression patterns" value="Expressed in spermatid in male reproductive gland and 18 other cell types or tissues"/>
</dbReference>
<sequence length="237" mass="27533">KLDMYASNLLYLLALWNLWDLSGGQQDIPNGKATLPSPQTPQNTIDQIGINQNYWFTYNALKQNETLAIIDTMEMRIASSLLEFKAQMEIQLQPLKIIMRHHASNIKASNNIKMRRFEKVGSRHFHIEKNLMQTWFEAYVTCRKMNGHLANIQDEMELDGILALAPNNSYWIDISKLVENGGTFVSTLTGREPFFVKWKSNQDTKKKNQCVYIYAKEMSYDECFEKKSFVCQADQWA</sequence>
<dbReference type="Pfam" id="PF00059">
    <property type="entry name" value="Lectin_C"/>
    <property type="match status" value="1"/>
</dbReference>